<evidence type="ECO:0000313" key="3">
    <source>
        <dbReference type="EMBL" id="SMF75383.1"/>
    </source>
</evidence>
<dbReference type="PANTHER" id="PTHR43249">
    <property type="entry name" value="UDP-N-ACETYL-2-AMINO-2-DEOXY-D-GLUCURONATE OXIDASE"/>
    <property type="match status" value="1"/>
</dbReference>
<dbReference type="STRING" id="1513793.SAMN06296036_12920"/>
<feature type="domain" description="Gfo/Idh/MocA-like oxidoreductase C-terminal" evidence="2">
    <location>
        <begin position="150"/>
        <end position="210"/>
    </location>
</feature>
<dbReference type="InterPro" id="IPR052515">
    <property type="entry name" value="Gfo/Idh/MocA_Oxidoreductase"/>
</dbReference>
<dbReference type="InterPro" id="IPR000683">
    <property type="entry name" value="Gfo/Idh/MocA-like_OxRdtase_N"/>
</dbReference>
<dbReference type="Proteomes" id="UP000192907">
    <property type="component" value="Unassembled WGS sequence"/>
</dbReference>
<dbReference type="InterPro" id="IPR036291">
    <property type="entry name" value="NAD(P)-bd_dom_sf"/>
</dbReference>
<sequence>MNFAIIGAAGYIAPRHIKAIYDTGNKVVAAYDKNDSVGILDSFSKSICFFKTFEEYHCYVSTELKDSLNFTTICSPNFLHKPHILLSLEMGSNVICEKPLVLSSQDIYLLRDREHRSGKKVYTILQLREHDAIQNLKTKINNETEKEKHEVTLTYITSRGPWYQTTWKAEYRKSGGLGFNIGIHFFDILYWLFGDVQKSELHVNQADVMSGYFELEKARVRWFLSINENHLPDIAVKNGLSTYRSLLINDHEIEFSSGFNNLHTKVYSSILKGHGHNLADASKAIKIVENLYKKQSIGISPCSHSYLRYL</sequence>
<feature type="domain" description="Gfo/Idh/MocA-like oxidoreductase N-terminal" evidence="1">
    <location>
        <begin position="1"/>
        <end position="121"/>
    </location>
</feature>
<dbReference type="Pfam" id="PF02894">
    <property type="entry name" value="GFO_IDH_MocA_C"/>
    <property type="match status" value="1"/>
</dbReference>
<accession>A0A1Y6CMU5</accession>
<dbReference type="EMBL" id="FWZT01000029">
    <property type="protein sequence ID" value="SMF75383.1"/>
    <property type="molecule type" value="Genomic_DNA"/>
</dbReference>
<organism evidence="3 4">
    <name type="scientific">Pseudobacteriovorax antillogorgiicola</name>
    <dbReference type="NCBI Taxonomy" id="1513793"/>
    <lineage>
        <taxon>Bacteria</taxon>
        <taxon>Pseudomonadati</taxon>
        <taxon>Bdellovibrionota</taxon>
        <taxon>Oligoflexia</taxon>
        <taxon>Oligoflexales</taxon>
        <taxon>Pseudobacteriovoracaceae</taxon>
        <taxon>Pseudobacteriovorax</taxon>
    </lineage>
</organism>
<dbReference type="AlphaFoldDB" id="A0A1Y6CMU5"/>
<name>A0A1Y6CMU5_9BACT</name>
<dbReference type="InterPro" id="IPR004104">
    <property type="entry name" value="Gfo/Idh/MocA-like_OxRdtase_C"/>
</dbReference>
<evidence type="ECO:0000259" key="2">
    <source>
        <dbReference type="Pfam" id="PF02894"/>
    </source>
</evidence>
<dbReference type="Pfam" id="PF01408">
    <property type="entry name" value="GFO_IDH_MocA"/>
    <property type="match status" value="1"/>
</dbReference>
<proteinExistence type="predicted"/>
<dbReference type="PANTHER" id="PTHR43249:SF1">
    <property type="entry name" value="D-GLUCOSIDE 3-DEHYDROGENASE"/>
    <property type="match status" value="1"/>
</dbReference>
<dbReference type="Gene3D" id="3.40.50.720">
    <property type="entry name" value="NAD(P)-binding Rossmann-like Domain"/>
    <property type="match status" value="1"/>
</dbReference>
<protein>
    <submittedName>
        <fullName evidence="3">UDP-N-acetyl-2-amino-2-deoxyglucuronate dehydrogenase</fullName>
    </submittedName>
</protein>
<dbReference type="SUPFAM" id="SSF51735">
    <property type="entry name" value="NAD(P)-binding Rossmann-fold domains"/>
    <property type="match status" value="1"/>
</dbReference>
<gene>
    <name evidence="3" type="ORF">SAMN06296036_12920</name>
</gene>
<dbReference type="RefSeq" id="WP_200820799.1">
    <property type="nucleotide sequence ID" value="NZ_FWZT01000029.1"/>
</dbReference>
<evidence type="ECO:0000259" key="1">
    <source>
        <dbReference type="Pfam" id="PF01408"/>
    </source>
</evidence>
<dbReference type="GO" id="GO:0000166">
    <property type="term" value="F:nucleotide binding"/>
    <property type="evidence" value="ECO:0007669"/>
    <property type="project" value="InterPro"/>
</dbReference>
<evidence type="ECO:0000313" key="4">
    <source>
        <dbReference type="Proteomes" id="UP000192907"/>
    </source>
</evidence>
<keyword evidence="4" id="KW-1185">Reference proteome</keyword>
<reference evidence="4" key="1">
    <citation type="submission" date="2017-04" db="EMBL/GenBank/DDBJ databases">
        <authorList>
            <person name="Varghese N."/>
            <person name="Submissions S."/>
        </authorList>
    </citation>
    <scope>NUCLEOTIDE SEQUENCE [LARGE SCALE GENOMIC DNA]</scope>
    <source>
        <strain evidence="4">RKEM611</strain>
    </source>
</reference>
<dbReference type="Gene3D" id="3.30.360.10">
    <property type="entry name" value="Dihydrodipicolinate Reductase, domain 2"/>
    <property type="match status" value="1"/>
</dbReference>